<accession>A0A397JQN1</accession>
<gene>
    <name evidence="1" type="ORF">Glove_23g239</name>
</gene>
<reference evidence="1 2" key="1">
    <citation type="submission" date="2018-08" db="EMBL/GenBank/DDBJ databases">
        <title>Genome and evolution of the arbuscular mycorrhizal fungus Diversispora epigaea (formerly Glomus versiforme) and its bacterial endosymbionts.</title>
        <authorList>
            <person name="Sun X."/>
            <person name="Fei Z."/>
            <person name="Harrison M."/>
        </authorList>
    </citation>
    <scope>NUCLEOTIDE SEQUENCE [LARGE SCALE GENOMIC DNA]</scope>
    <source>
        <strain evidence="1 2">IT104</strain>
    </source>
</reference>
<protein>
    <submittedName>
        <fullName evidence="1">Uncharacterized protein</fullName>
    </submittedName>
</protein>
<comment type="caution">
    <text evidence="1">The sequence shown here is derived from an EMBL/GenBank/DDBJ whole genome shotgun (WGS) entry which is preliminary data.</text>
</comment>
<proteinExistence type="predicted"/>
<evidence type="ECO:0000313" key="2">
    <source>
        <dbReference type="Proteomes" id="UP000266861"/>
    </source>
</evidence>
<dbReference type="Proteomes" id="UP000266861">
    <property type="component" value="Unassembled WGS sequence"/>
</dbReference>
<keyword evidence="2" id="KW-1185">Reference proteome</keyword>
<evidence type="ECO:0000313" key="1">
    <source>
        <dbReference type="EMBL" id="RHZ88326.1"/>
    </source>
</evidence>
<sequence>MSTRIRKKKKDFEKYNQVIYTKTKEKSGRIGNRRRAFNEFEEREKNRRQREQKMDEKLNLIVNMVKYISGVLTQKRK</sequence>
<organism evidence="1 2">
    <name type="scientific">Diversispora epigaea</name>
    <dbReference type="NCBI Taxonomy" id="1348612"/>
    <lineage>
        <taxon>Eukaryota</taxon>
        <taxon>Fungi</taxon>
        <taxon>Fungi incertae sedis</taxon>
        <taxon>Mucoromycota</taxon>
        <taxon>Glomeromycotina</taxon>
        <taxon>Glomeromycetes</taxon>
        <taxon>Diversisporales</taxon>
        <taxon>Diversisporaceae</taxon>
        <taxon>Diversispora</taxon>
    </lineage>
</organism>
<dbReference type="AlphaFoldDB" id="A0A397JQN1"/>
<dbReference type="EMBL" id="PQFF01000021">
    <property type="protein sequence ID" value="RHZ88326.1"/>
    <property type="molecule type" value="Genomic_DNA"/>
</dbReference>
<name>A0A397JQN1_9GLOM</name>